<evidence type="ECO:0000256" key="11">
    <source>
        <dbReference type="ARBA" id="ARBA00033067"/>
    </source>
</evidence>
<evidence type="ECO:0000256" key="8">
    <source>
        <dbReference type="ARBA" id="ARBA00023235"/>
    </source>
</evidence>
<dbReference type="RefSeq" id="WP_274229734.1">
    <property type="nucleotide sequence ID" value="NZ_BAABHQ010000002.1"/>
</dbReference>
<evidence type="ECO:0000256" key="7">
    <source>
        <dbReference type="ARBA" id="ARBA00023027"/>
    </source>
</evidence>
<accession>A0ABP9E0L5</accession>
<evidence type="ECO:0000256" key="2">
    <source>
        <dbReference type="ARBA" id="ARBA00001911"/>
    </source>
</evidence>
<comment type="similarity">
    <text evidence="4">Belongs to the NAD(P)-dependent epimerase/dehydratase family.</text>
</comment>
<protein>
    <recommendedName>
        <fullName evidence="6">UDP-glucose 4-epimerase</fullName>
        <ecNumber evidence="5">5.1.3.2</ecNumber>
    </recommendedName>
    <alternativeName>
        <fullName evidence="11">Galactowaldenase</fullName>
    </alternativeName>
    <alternativeName>
        <fullName evidence="10">UDP-galactose 4-epimerase</fullName>
    </alternativeName>
</protein>
<dbReference type="EC" id="5.1.3.2" evidence="5"/>
<comment type="catalytic activity">
    <reaction evidence="1">
        <text>UDP-alpha-D-glucose = UDP-alpha-D-galactose</text>
        <dbReference type="Rhea" id="RHEA:22168"/>
        <dbReference type="ChEBI" id="CHEBI:58885"/>
        <dbReference type="ChEBI" id="CHEBI:66914"/>
        <dbReference type="EC" id="5.1.3.2"/>
    </reaction>
</comment>
<name>A0ABP9E0L5_9PSEU</name>
<evidence type="ECO:0000256" key="5">
    <source>
        <dbReference type="ARBA" id="ARBA00013189"/>
    </source>
</evidence>
<feature type="domain" description="NAD-dependent epimerase/dehydratase" evidence="12">
    <location>
        <begin position="5"/>
        <end position="252"/>
    </location>
</feature>
<dbReference type="InterPro" id="IPR001509">
    <property type="entry name" value="Epimerase_deHydtase"/>
</dbReference>
<dbReference type="Proteomes" id="UP001500457">
    <property type="component" value="Unassembled WGS sequence"/>
</dbReference>
<dbReference type="Gene3D" id="3.90.25.10">
    <property type="entry name" value="UDP-galactose 4-epimerase, domain 1"/>
    <property type="match status" value="1"/>
</dbReference>
<reference evidence="14" key="1">
    <citation type="journal article" date="2019" name="Int. J. Syst. Evol. Microbiol.">
        <title>The Global Catalogue of Microorganisms (GCM) 10K type strain sequencing project: providing services to taxonomists for standard genome sequencing and annotation.</title>
        <authorList>
            <consortium name="The Broad Institute Genomics Platform"/>
            <consortium name="The Broad Institute Genome Sequencing Center for Infectious Disease"/>
            <person name="Wu L."/>
            <person name="Ma J."/>
        </authorList>
    </citation>
    <scope>NUCLEOTIDE SEQUENCE [LARGE SCALE GENOMIC DNA]</scope>
    <source>
        <strain evidence="14">JCM 17983</strain>
    </source>
</reference>
<comment type="caution">
    <text evidence="13">The sequence shown here is derived from an EMBL/GenBank/DDBJ whole genome shotgun (WGS) entry which is preliminary data.</text>
</comment>
<keyword evidence="14" id="KW-1185">Reference proteome</keyword>
<keyword evidence="7" id="KW-0520">NAD</keyword>
<dbReference type="InterPro" id="IPR036291">
    <property type="entry name" value="NAD(P)-bd_dom_sf"/>
</dbReference>
<evidence type="ECO:0000256" key="4">
    <source>
        <dbReference type="ARBA" id="ARBA00007637"/>
    </source>
</evidence>
<organism evidence="13 14">
    <name type="scientific">Actinomycetospora straminea</name>
    <dbReference type="NCBI Taxonomy" id="663607"/>
    <lineage>
        <taxon>Bacteria</taxon>
        <taxon>Bacillati</taxon>
        <taxon>Actinomycetota</taxon>
        <taxon>Actinomycetes</taxon>
        <taxon>Pseudonocardiales</taxon>
        <taxon>Pseudonocardiaceae</taxon>
        <taxon>Actinomycetospora</taxon>
    </lineage>
</organism>
<keyword evidence="8" id="KW-0413">Isomerase</keyword>
<dbReference type="Pfam" id="PF01370">
    <property type="entry name" value="Epimerase"/>
    <property type="match status" value="1"/>
</dbReference>
<gene>
    <name evidence="13" type="primary">galE_1</name>
    <name evidence="13" type="ORF">GCM10023203_11210</name>
</gene>
<comment type="pathway">
    <text evidence="3">Carbohydrate metabolism; galactose metabolism.</text>
</comment>
<dbReference type="PANTHER" id="PTHR43725:SF53">
    <property type="entry name" value="UDP-ARABINOSE 4-EPIMERASE 1"/>
    <property type="match status" value="1"/>
</dbReference>
<evidence type="ECO:0000313" key="14">
    <source>
        <dbReference type="Proteomes" id="UP001500457"/>
    </source>
</evidence>
<dbReference type="PANTHER" id="PTHR43725">
    <property type="entry name" value="UDP-GLUCOSE 4-EPIMERASE"/>
    <property type="match status" value="1"/>
</dbReference>
<evidence type="ECO:0000256" key="6">
    <source>
        <dbReference type="ARBA" id="ARBA00018569"/>
    </source>
</evidence>
<evidence type="ECO:0000313" key="13">
    <source>
        <dbReference type="EMBL" id="GAA4864978.1"/>
    </source>
</evidence>
<dbReference type="SUPFAM" id="SSF51735">
    <property type="entry name" value="NAD(P)-binding Rossmann-fold domains"/>
    <property type="match status" value="1"/>
</dbReference>
<dbReference type="InterPro" id="IPR005886">
    <property type="entry name" value="UDP_G4E"/>
</dbReference>
<evidence type="ECO:0000259" key="12">
    <source>
        <dbReference type="Pfam" id="PF01370"/>
    </source>
</evidence>
<keyword evidence="9" id="KW-0119">Carbohydrate metabolism</keyword>
<evidence type="ECO:0000256" key="3">
    <source>
        <dbReference type="ARBA" id="ARBA00004947"/>
    </source>
</evidence>
<evidence type="ECO:0000256" key="10">
    <source>
        <dbReference type="ARBA" id="ARBA00031367"/>
    </source>
</evidence>
<proteinExistence type="inferred from homology"/>
<evidence type="ECO:0000256" key="1">
    <source>
        <dbReference type="ARBA" id="ARBA00000083"/>
    </source>
</evidence>
<evidence type="ECO:0000256" key="9">
    <source>
        <dbReference type="ARBA" id="ARBA00023277"/>
    </source>
</evidence>
<dbReference type="NCBIfam" id="TIGR01179">
    <property type="entry name" value="galE"/>
    <property type="match status" value="1"/>
</dbReference>
<sequence length="327" mass="34598">MAARWLVTGGAGYIGGHTVRALRARDDAVVVLDDLSTGLAERLDDDVPLVHASVLDTDAIAATLTEHRLDGVMHFAARKSVPESVERPLYYWHENVEGLRSVLDACARAGVERFVYSSSAAVYGATTGPAGTGVTEDSPTVPVNPYGTTKLAGEWLLADVHRATGLRYVALRYFNVAGARDPRLADRGQANLVPIALEAVARGAAPTVFGTDYDTPDGSCVRDFVHVDDLADAHVAATALLDRPCAETLNVGVGRGFSVLEVMATVARVADRPVEPAVVARRPGDPAAVVADVTRIGDLLGWRARHDLDDIVASAWEALLSRSASAS</sequence>
<dbReference type="Gene3D" id="3.40.50.720">
    <property type="entry name" value="NAD(P)-binding Rossmann-like Domain"/>
    <property type="match status" value="1"/>
</dbReference>
<comment type="cofactor">
    <cofactor evidence="2">
        <name>NAD(+)</name>
        <dbReference type="ChEBI" id="CHEBI:57540"/>
    </cofactor>
</comment>
<dbReference type="EMBL" id="BAABHQ010000002">
    <property type="protein sequence ID" value="GAA4864978.1"/>
    <property type="molecule type" value="Genomic_DNA"/>
</dbReference>